<comment type="similarity">
    <text evidence="2 4">Belongs to the class-III pyridoxal-phosphate-dependent aminotransferase family.</text>
</comment>
<evidence type="ECO:0000256" key="4">
    <source>
        <dbReference type="RuleBase" id="RU003560"/>
    </source>
</evidence>
<evidence type="ECO:0000313" key="5">
    <source>
        <dbReference type="EMBL" id="CAD7026879.1"/>
    </source>
</evidence>
<evidence type="ECO:0000256" key="2">
    <source>
        <dbReference type="ARBA" id="ARBA00008954"/>
    </source>
</evidence>
<dbReference type="NCBIfam" id="NF005682">
    <property type="entry name" value="PRK07480.1"/>
    <property type="match status" value="1"/>
</dbReference>
<evidence type="ECO:0000256" key="1">
    <source>
        <dbReference type="ARBA" id="ARBA00001933"/>
    </source>
</evidence>
<dbReference type="Proteomes" id="UP000606921">
    <property type="component" value="Unassembled WGS sequence"/>
</dbReference>
<dbReference type="InterPro" id="IPR005814">
    <property type="entry name" value="Aminotrans_3"/>
</dbReference>
<reference evidence="5 6" key="1">
    <citation type="submission" date="2020-11" db="EMBL/GenBank/DDBJ databases">
        <authorList>
            <person name="Lassalle F."/>
        </authorList>
    </citation>
    <scope>NUCLEOTIDE SEQUENCE [LARGE SCALE GENOMIC DNA]</scope>
    <source>
        <strain evidence="5 6">JC140</strain>
    </source>
</reference>
<dbReference type="Gene3D" id="3.90.1150.10">
    <property type="entry name" value="Aspartate Aminotransferase, domain 1"/>
    <property type="match status" value="1"/>
</dbReference>
<name>A0ABM8PFB7_9HYPH</name>
<comment type="cofactor">
    <cofactor evidence="1">
        <name>pyridoxal 5'-phosphate</name>
        <dbReference type="ChEBI" id="CHEBI:597326"/>
    </cofactor>
</comment>
<dbReference type="EMBL" id="CABFWF030000006">
    <property type="protein sequence ID" value="CAD7026879.1"/>
    <property type="molecule type" value="Genomic_DNA"/>
</dbReference>
<dbReference type="InterPro" id="IPR015422">
    <property type="entry name" value="PyrdxlP-dep_Trfase_small"/>
</dbReference>
<dbReference type="InterPro" id="IPR015421">
    <property type="entry name" value="PyrdxlP-dep_Trfase_major"/>
</dbReference>
<evidence type="ECO:0000256" key="3">
    <source>
        <dbReference type="ARBA" id="ARBA00022898"/>
    </source>
</evidence>
<keyword evidence="6" id="KW-1185">Reference proteome</keyword>
<sequence length="455" mass="50062">MTDMPALSNLSAIDAAHHLHPFSDMKKLNAAGTRIIDRAEGVYIFDSTGRMYLDAFAGLWCVNVGYGRKEISDAAYRQMQDLPYYNTFFGTTTPPATLLAQKIASHAGGKLNRVFFTNSGSEANDTWFRMARVYWRALGKPEKTQVIARRNAYHGSTVAGASLGGMKWMHEQGNLPIAGISHINQPYWYAEGGDLTPAEFGLKVARELEERIEELGEDNVAAFVAEPIQGAGGVIIPPDTYWPEIARICRERNVLLVSDEVICGFGRLGTWFGHQHYGVEPDLAPIAKGLSSGYLPIGGVMVSDRVADVMVEELGDFYHGFTYSGHPVCAAAALENLRIIEEEGLVERVRDDIGPYFAAAWKSLEDHEVVGEAESVGLMGGLQLAADKSTRRRYAKPDDIGTLVRNHCIDNGLIMRATGDRMLASPALTISRAEVDEVTDKLRKALDHLRDTVRE</sequence>
<dbReference type="PANTHER" id="PTHR43094">
    <property type="entry name" value="AMINOTRANSFERASE"/>
    <property type="match status" value="1"/>
</dbReference>
<dbReference type="Gene3D" id="3.40.640.10">
    <property type="entry name" value="Type I PLP-dependent aspartate aminotransferase-like (Major domain)"/>
    <property type="match status" value="1"/>
</dbReference>
<dbReference type="RefSeq" id="WP_142591602.1">
    <property type="nucleotide sequence ID" value="NZ_CABFWF030000006.1"/>
</dbReference>
<dbReference type="PIRSF" id="PIRSF000521">
    <property type="entry name" value="Transaminase_4ab_Lys_Orn"/>
    <property type="match status" value="1"/>
</dbReference>
<proteinExistence type="inferred from homology"/>
<dbReference type="InterPro" id="IPR015424">
    <property type="entry name" value="PyrdxlP-dep_Trfase"/>
</dbReference>
<dbReference type="InterPro" id="IPR049704">
    <property type="entry name" value="Aminotrans_3_PPA_site"/>
</dbReference>
<comment type="caution">
    <text evidence="5">The sequence shown here is derived from an EMBL/GenBank/DDBJ whole genome shotgun (WGS) entry which is preliminary data.</text>
</comment>
<protein>
    <submittedName>
        <fullName evidence="5">Aspartate aminotransferase family protein</fullName>
    </submittedName>
</protein>
<accession>A0ABM8PFB7</accession>
<gene>
    <name evidence="5" type="ORF">REJC140_02430</name>
</gene>
<dbReference type="Pfam" id="PF00202">
    <property type="entry name" value="Aminotran_3"/>
    <property type="match status" value="1"/>
</dbReference>
<keyword evidence="3 4" id="KW-0663">Pyridoxal phosphate</keyword>
<keyword evidence="5" id="KW-0808">Transferase</keyword>
<keyword evidence="5" id="KW-0032">Aminotransferase</keyword>
<dbReference type="SUPFAM" id="SSF53383">
    <property type="entry name" value="PLP-dependent transferases"/>
    <property type="match status" value="1"/>
</dbReference>
<organism evidence="5 6">
    <name type="scientific">Pseudorhizobium endolithicum</name>
    <dbReference type="NCBI Taxonomy" id="1191678"/>
    <lineage>
        <taxon>Bacteria</taxon>
        <taxon>Pseudomonadati</taxon>
        <taxon>Pseudomonadota</taxon>
        <taxon>Alphaproteobacteria</taxon>
        <taxon>Hyphomicrobiales</taxon>
        <taxon>Rhizobiaceae</taxon>
        <taxon>Rhizobium/Agrobacterium group</taxon>
        <taxon>Pseudorhizobium</taxon>
    </lineage>
</organism>
<evidence type="ECO:0000313" key="6">
    <source>
        <dbReference type="Proteomes" id="UP000606921"/>
    </source>
</evidence>
<dbReference type="GO" id="GO:0008483">
    <property type="term" value="F:transaminase activity"/>
    <property type="evidence" value="ECO:0007669"/>
    <property type="project" value="UniProtKB-KW"/>
</dbReference>
<dbReference type="PANTHER" id="PTHR43094:SF1">
    <property type="entry name" value="AMINOTRANSFERASE CLASS-III"/>
    <property type="match status" value="1"/>
</dbReference>
<dbReference type="CDD" id="cd00610">
    <property type="entry name" value="OAT_like"/>
    <property type="match status" value="1"/>
</dbReference>
<dbReference type="PROSITE" id="PS00600">
    <property type="entry name" value="AA_TRANSFER_CLASS_3"/>
    <property type="match status" value="1"/>
</dbReference>